<sequence length="751" mass="83359">MVDPGKTISGSPSAPVADSKAAPAYRWDLDGLRGVAILLVACFHVWFGRVSGGVDVFLTLSGYFFIGSLLRHAIAAQSPIIGYRDTINPWPRLKRLLKRLLPALYTMLIGVAILTVTTNAIPQARWIEIGREIVASALYYQNWFLAKNSQDYLAASATNSPLQHIWSMSMQGQFFLGMLILALIVAALLKLAAKPLARLGTERSIRAIVGVMVLGLAALSFYWAWMRHGVDQPFNYYDTFSRLWEPLAGGLLAVWMPRTRVPNWIRNIVGLAALGLILSCGWWIDGVKEYPGPLALVPVGSTVALIWVGATALSRPRPDGTVAPQPIVSRVLATPQGIWLGNIAYSLYLIHWPLLIFYLAWRDKNHASIVEGTAILTVSVLLAWLCKRFIEDPVRHSRRPVPLWRKPDEVVEVTAHHDRRESNRRRLSLSYGSVLTVLLILGVVGIGVGNRVWTWHVMSQKVDTTTLDPHDYPGARALLNGWPVPDRPPRPAPNVAEFDFPETSTDGFMSNFLDNEIHVGVYGDKKAKRTIALAGGSHAEMWITAMNILGKQYGFKVKTYLKMGCALTTERVPKKSGTDNPYPECYDWGQRVVKAIIADRPDAVMTTSTRPRDRQPGDWMPDAYKPIFTAFMDAGIPVIGMRDTPWPRDRHGEGFVTPQCLSQGGDAISCGTVRASALMPDDPSIPFAQAHPLFHRIDMTAGVCEPVICPAIVGNIVVYKDYHHLSATYVRSLVDELGRQLGEQIDWIRRT</sequence>
<feature type="domain" description="Acyltransferase 3" evidence="2">
    <location>
        <begin position="28"/>
        <end position="386"/>
    </location>
</feature>
<evidence type="ECO:0000313" key="5">
    <source>
        <dbReference type="Proteomes" id="UP000444980"/>
    </source>
</evidence>
<evidence type="ECO:0000259" key="3">
    <source>
        <dbReference type="Pfam" id="PF19040"/>
    </source>
</evidence>
<dbReference type="InterPro" id="IPR043968">
    <property type="entry name" value="SGNH"/>
</dbReference>
<dbReference type="EMBL" id="BJOU01000001">
    <property type="protein sequence ID" value="GED98241.1"/>
    <property type="molecule type" value="Genomic_DNA"/>
</dbReference>
<dbReference type="AlphaFoldDB" id="A0A7I9UZF2"/>
<keyword evidence="4" id="KW-0012">Acyltransferase</keyword>
<keyword evidence="4" id="KW-0808">Transferase</keyword>
<proteinExistence type="predicted"/>
<keyword evidence="1" id="KW-1133">Transmembrane helix</keyword>
<keyword evidence="1" id="KW-0472">Membrane</keyword>
<dbReference type="Pfam" id="PF19040">
    <property type="entry name" value="SGNH"/>
    <property type="match status" value="1"/>
</dbReference>
<dbReference type="InterPro" id="IPR002656">
    <property type="entry name" value="Acyl_transf_3_dom"/>
</dbReference>
<feature type="transmembrane region" description="Helical" evidence="1">
    <location>
        <begin position="100"/>
        <end position="121"/>
    </location>
</feature>
<feature type="transmembrane region" description="Helical" evidence="1">
    <location>
        <begin position="429"/>
        <end position="449"/>
    </location>
</feature>
<dbReference type="InterPro" id="IPR050879">
    <property type="entry name" value="Acyltransferase_3"/>
</dbReference>
<accession>A0A7I9UZF2</accession>
<feature type="transmembrane region" description="Helical" evidence="1">
    <location>
        <begin position="339"/>
        <end position="361"/>
    </location>
</feature>
<reference evidence="5" key="1">
    <citation type="submission" date="2019-06" db="EMBL/GenBank/DDBJ databases">
        <title>Gordonia isolated from sludge of a wastewater treatment plant.</title>
        <authorList>
            <person name="Tamura T."/>
            <person name="Aoyama K."/>
            <person name="Kang Y."/>
            <person name="Saito S."/>
            <person name="Akiyama N."/>
            <person name="Yazawa K."/>
            <person name="Gonoi T."/>
            <person name="Mikami Y."/>
        </authorList>
    </citation>
    <scope>NUCLEOTIDE SEQUENCE [LARGE SCALE GENOMIC DNA]</scope>
    <source>
        <strain evidence="5">NBRC 107697</strain>
    </source>
</reference>
<dbReference type="GO" id="GO:0016020">
    <property type="term" value="C:membrane"/>
    <property type="evidence" value="ECO:0007669"/>
    <property type="project" value="TreeGrafter"/>
</dbReference>
<feature type="transmembrane region" description="Helical" evidence="1">
    <location>
        <begin position="264"/>
        <end position="284"/>
    </location>
</feature>
<dbReference type="RefSeq" id="WP_371864535.1">
    <property type="nucleotide sequence ID" value="NZ_BJOU01000001.1"/>
</dbReference>
<feature type="transmembrane region" description="Helical" evidence="1">
    <location>
        <begin position="205"/>
        <end position="225"/>
    </location>
</feature>
<keyword evidence="5" id="KW-1185">Reference proteome</keyword>
<feature type="domain" description="SGNH" evidence="3">
    <location>
        <begin position="518"/>
        <end position="737"/>
    </location>
</feature>
<dbReference type="Pfam" id="PF01757">
    <property type="entry name" value="Acyl_transf_3"/>
    <property type="match status" value="1"/>
</dbReference>
<dbReference type="PANTHER" id="PTHR23028">
    <property type="entry name" value="ACETYLTRANSFERASE"/>
    <property type="match status" value="1"/>
</dbReference>
<feature type="transmembrane region" description="Helical" evidence="1">
    <location>
        <begin position="290"/>
        <end position="310"/>
    </location>
</feature>
<feature type="transmembrane region" description="Helical" evidence="1">
    <location>
        <begin position="32"/>
        <end position="50"/>
    </location>
</feature>
<evidence type="ECO:0000313" key="4">
    <source>
        <dbReference type="EMBL" id="GED98241.1"/>
    </source>
</evidence>
<evidence type="ECO:0000259" key="2">
    <source>
        <dbReference type="Pfam" id="PF01757"/>
    </source>
</evidence>
<comment type="caution">
    <text evidence="4">The sequence shown here is derived from an EMBL/GenBank/DDBJ whole genome shotgun (WGS) entry which is preliminary data.</text>
</comment>
<organism evidence="4 5">
    <name type="scientific">Gordonia crocea</name>
    <dbReference type="NCBI Taxonomy" id="589162"/>
    <lineage>
        <taxon>Bacteria</taxon>
        <taxon>Bacillati</taxon>
        <taxon>Actinomycetota</taxon>
        <taxon>Actinomycetes</taxon>
        <taxon>Mycobacteriales</taxon>
        <taxon>Gordoniaceae</taxon>
        <taxon>Gordonia</taxon>
    </lineage>
</organism>
<protein>
    <submittedName>
        <fullName evidence="4">Acyltransferase</fullName>
    </submittedName>
</protein>
<gene>
    <name evidence="4" type="ORF">nbrc107697_22800</name>
</gene>
<dbReference type="GO" id="GO:0016747">
    <property type="term" value="F:acyltransferase activity, transferring groups other than amino-acyl groups"/>
    <property type="evidence" value="ECO:0007669"/>
    <property type="project" value="InterPro"/>
</dbReference>
<dbReference type="Proteomes" id="UP000444980">
    <property type="component" value="Unassembled WGS sequence"/>
</dbReference>
<dbReference type="GO" id="GO:0009103">
    <property type="term" value="P:lipopolysaccharide biosynthetic process"/>
    <property type="evidence" value="ECO:0007669"/>
    <property type="project" value="TreeGrafter"/>
</dbReference>
<feature type="transmembrane region" description="Helical" evidence="1">
    <location>
        <begin position="174"/>
        <end position="193"/>
    </location>
</feature>
<keyword evidence="1" id="KW-0812">Transmembrane</keyword>
<dbReference type="PANTHER" id="PTHR23028:SF53">
    <property type="entry name" value="ACYL_TRANSF_3 DOMAIN-CONTAINING PROTEIN"/>
    <property type="match status" value="1"/>
</dbReference>
<evidence type="ECO:0000256" key="1">
    <source>
        <dbReference type="SAM" id="Phobius"/>
    </source>
</evidence>
<feature type="transmembrane region" description="Helical" evidence="1">
    <location>
        <begin position="56"/>
        <end position="74"/>
    </location>
</feature>
<name>A0A7I9UZF2_9ACTN</name>